<feature type="DNA-binding region" description="H-T-H motif" evidence="2">
    <location>
        <begin position="29"/>
        <end position="48"/>
    </location>
</feature>
<dbReference type="InterPro" id="IPR052020">
    <property type="entry name" value="Cyclic_di-GMP/3'3'-cGAMP_PDE"/>
</dbReference>
<dbReference type="Pfam" id="PF14278">
    <property type="entry name" value="TetR_C_8"/>
    <property type="match status" value="1"/>
</dbReference>
<name>A0A6N7IZ63_9FIRM</name>
<feature type="domain" description="HD" evidence="4">
    <location>
        <begin position="222"/>
        <end position="344"/>
    </location>
</feature>
<dbReference type="PROSITE" id="PS50977">
    <property type="entry name" value="HTH_TETR_2"/>
    <property type="match status" value="1"/>
</dbReference>
<gene>
    <name evidence="6" type="ORF">FRC54_06860</name>
</gene>
<evidence type="ECO:0000259" key="5">
    <source>
        <dbReference type="PROSITE" id="PS51832"/>
    </source>
</evidence>
<dbReference type="SUPFAM" id="SSF109604">
    <property type="entry name" value="HD-domain/PDEase-like"/>
    <property type="match status" value="1"/>
</dbReference>
<dbReference type="InterPro" id="IPR037522">
    <property type="entry name" value="HD_GYP_dom"/>
</dbReference>
<organism evidence="6 7">
    <name type="scientific">Candidatus Weimeria bifida</name>
    <dbReference type="NCBI Taxonomy" id="2599074"/>
    <lineage>
        <taxon>Bacteria</taxon>
        <taxon>Bacillati</taxon>
        <taxon>Bacillota</taxon>
        <taxon>Clostridia</taxon>
        <taxon>Lachnospirales</taxon>
        <taxon>Lachnospiraceae</taxon>
        <taxon>Candidatus Weimeria</taxon>
    </lineage>
</organism>
<dbReference type="PANTHER" id="PTHR45228:SF1">
    <property type="entry name" value="CYCLIC DI-GMP PHOSPHODIESTERASE TM_0186"/>
    <property type="match status" value="1"/>
</dbReference>
<dbReference type="PROSITE" id="PS51832">
    <property type="entry name" value="HD_GYP"/>
    <property type="match status" value="1"/>
</dbReference>
<dbReference type="EMBL" id="VOGC01000006">
    <property type="protein sequence ID" value="MQN01626.1"/>
    <property type="molecule type" value="Genomic_DNA"/>
</dbReference>
<dbReference type="CDD" id="cd00077">
    <property type="entry name" value="HDc"/>
    <property type="match status" value="1"/>
</dbReference>
<dbReference type="PANTHER" id="PTHR45228">
    <property type="entry name" value="CYCLIC DI-GMP PHOSPHODIESTERASE TM_0186-RELATED"/>
    <property type="match status" value="1"/>
</dbReference>
<sequence>MDRRQQKTRKAVFDAFEKLIAEKKYADITVKDIIEAADIGRTTFYAHFDTKDSVLEELCAELFDHIFDEHLTEEDTHDFSNSEHSEKHMLTHILYHLKEDKDRFSRLFQGESGDIFWNRFALLFRGHLRKQLDSGAWKVRGKLPEDLYVNVYISSYIETAKWWFTHSCSERPEKVESYFEEMMCTASDDTNEELRLARQQIALGNESVLAMAKALFLKDRNTGEHCHRVAYYSAKLARAYGFSQKETDNIKKAALLHDIGKIAIPDSILKKPDRLTPEEYELMKTHTTSGAELLQGFTMVEHVSEGALYHHERYDGKGYPKGLSGKAIPLYGRIIAVADTFDAMTADRVYRNALDMEQVVSEIKNGRGTQFDPELDDIFLSLIGSGYINPKKTFEMFRHRDLTEDIN</sequence>
<keyword evidence="7" id="KW-1185">Reference proteome</keyword>
<feature type="domain" description="HTH tetR-type" evidence="3">
    <location>
        <begin position="6"/>
        <end position="66"/>
    </location>
</feature>
<dbReference type="SMART" id="SM00471">
    <property type="entry name" value="HDc"/>
    <property type="match status" value="1"/>
</dbReference>
<comment type="caution">
    <text evidence="6">The sequence shown here is derived from an EMBL/GenBank/DDBJ whole genome shotgun (WGS) entry which is preliminary data.</text>
</comment>
<dbReference type="InterPro" id="IPR003607">
    <property type="entry name" value="HD/PDEase_dom"/>
</dbReference>
<dbReference type="GO" id="GO:0003677">
    <property type="term" value="F:DNA binding"/>
    <property type="evidence" value="ECO:0007669"/>
    <property type="project" value="UniProtKB-UniRule"/>
</dbReference>
<evidence type="ECO:0000256" key="1">
    <source>
        <dbReference type="ARBA" id="ARBA00023125"/>
    </source>
</evidence>
<dbReference type="Proteomes" id="UP000460257">
    <property type="component" value="Unassembled WGS sequence"/>
</dbReference>
<dbReference type="NCBIfam" id="TIGR00277">
    <property type="entry name" value="HDIG"/>
    <property type="match status" value="1"/>
</dbReference>
<dbReference type="InterPro" id="IPR006675">
    <property type="entry name" value="HDIG_dom"/>
</dbReference>
<evidence type="ECO:0000313" key="6">
    <source>
        <dbReference type="EMBL" id="MQN01626.1"/>
    </source>
</evidence>
<dbReference type="AlphaFoldDB" id="A0A6N7IZ63"/>
<dbReference type="SUPFAM" id="SSF46689">
    <property type="entry name" value="Homeodomain-like"/>
    <property type="match status" value="1"/>
</dbReference>
<dbReference type="Pfam" id="PF00440">
    <property type="entry name" value="TetR_N"/>
    <property type="match status" value="1"/>
</dbReference>
<dbReference type="InterPro" id="IPR001647">
    <property type="entry name" value="HTH_TetR"/>
</dbReference>
<dbReference type="InterPro" id="IPR009057">
    <property type="entry name" value="Homeodomain-like_sf"/>
</dbReference>
<dbReference type="Pfam" id="PF13487">
    <property type="entry name" value="HD_5"/>
    <property type="match status" value="1"/>
</dbReference>
<keyword evidence="1 2" id="KW-0238">DNA-binding</keyword>
<proteinExistence type="predicted"/>
<evidence type="ECO:0000256" key="2">
    <source>
        <dbReference type="PROSITE-ProRule" id="PRU00335"/>
    </source>
</evidence>
<dbReference type="InterPro" id="IPR039532">
    <property type="entry name" value="TetR_C_Firmicutes"/>
</dbReference>
<dbReference type="PROSITE" id="PS51831">
    <property type="entry name" value="HD"/>
    <property type="match status" value="1"/>
</dbReference>
<evidence type="ECO:0000259" key="3">
    <source>
        <dbReference type="PROSITE" id="PS50977"/>
    </source>
</evidence>
<evidence type="ECO:0000259" key="4">
    <source>
        <dbReference type="PROSITE" id="PS51831"/>
    </source>
</evidence>
<feature type="domain" description="HD-GYP" evidence="5">
    <location>
        <begin position="200"/>
        <end position="395"/>
    </location>
</feature>
<accession>A0A6N7IZ63</accession>
<dbReference type="InterPro" id="IPR006674">
    <property type="entry name" value="HD_domain"/>
</dbReference>
<dbReference type="Gene3D" id="1.10.357.10">
    <property type="entry name" value="Tetracycline Repressor, domain 2"/>
    <property type="match status" value="1"/>
</dbReference>
<dbReference type="Gene3D" id="1.10.3210.10">
    <property type="entry name" value="Hypothetical protein af1432"/>
    <property type="match status" value="1"/>
</dbReference>
<reference evidence="6" key="1">
    <citation type="journal article" date="2020" name="Appl. Environ. Microbiol.">
        <title>Medium-Chain Fatty Acid Synthesis by 'Candidatus Weimeria bifida' gen. nov., sp. nov., and 'Candidatus Pseudoramibacter fermentans' sp. nov.</title>
        <authorList>
            <person name="Scarborough M.J."/>
            <person name="Myers K.S."/>
            <person name="Donohue T.J."/>
            <person name="Noguera D.R."/>
        </authorList>
    </citation>
    <scope>NUCLEOTIDE SEQUENCE</scope>
    <source>
        <strain evidence="6">LCO1.1</strain>
    </source>
</reference>
<protein>
    <submittedName>
        <fullName evidence="6">HD domain-containing protein</fullName>
    </submittedName>
</protein>
<evidence type="ECO:0000313" key="7">
    <source>
        <dbReference type="Proteomes" id="UP000460257"/>
    </source>
</evidence>